<dbReference type="Pfam" id="PF13185">
    <property type="entry name" value="GAF_2"/>
    <property type="match status" value="1"/>
</dbReference>
<feature type="domain" description="PPM-type phosphatase" evidence="18">
    <location>
        <begin position="350"/>
        <end position="589"/>
    </location>
</feature>
<dbReference type="InterPro" id="IPR052016">
    <property type="entry name" value="Bact_Sigma-Reg"/>
</dbReference>
<keyword evidence="4" id="KW-0479">Metal-binding</keyword>
<evidence type="ECO:0000313" key="19">
    <source>
        <dbReference type="EMBL" id="MBB0230367.1"/>
    </source>
</evidence>
<keyword evidence="8" id="KW-0067">ATP-binding</keyword>
<evidence type="ECO:0000256" key="6">
    <source>
        <dbReference type="ARBA" id="ARBA00022777"/>
    </source>
</evidence>
<dbReference type="Proteomes" id="UP000530234">
    <property type="component" value="Unassembled WGS sequence"/>
</dbReference>
<comment type="catalytic activity">
    <reaction evidence="12">
        <text>O-phospho-L-seryl-[protein] + H2O = L-seryl-[protein] + phosphate</text>
        <dbReference type="Rhea" id="RHEA:20629"/>
        <dbReference type="Rhea" id="RHEA-COMP:9863"/>
        <dbReference type="Rhea" id="RHEA-COMP:11604"/>
        <dbReference type="ChEBI" id="CHEBI:15377"/>
        <dbReference type="ChEBI" id="CHEBI:29999"/>
        <dbReference type="ChEBI" id="CHEBI:43474"/>
        <dbReference type="ChEBI" id="CHEBI:83421"/>
        <dbReference type="EC" id="3.1.3.16"/>
    </reaction>
</comment>
<dbReference type="FunFam" id="3.60.40.10:FF:000005">
    <property type="entry name" value="Serine/threonine protein phosphatase"/>
    <property type="match status" value="1"/>
</dbReference>
<dbReference type="Pfam" id="PF13581">
    <property type="entry name" value="HATPase_c_2"/>
    <property type="match status" value="1"/>
</dbReference>
<gene>
    <name evidence="19" type="ORF">FOE67_12805</name>
</gene>
<dbReference type="InterPro" id="IPR036890">
    <property type="entry name" value="HATPase_C_sf"/>
</dbReference>
<organism evidence="19 20">
    <name type="scientific">Streptomyces calidiresistens</name>
    <dbReference type="NCBI Taxonomy" id="1485586"/>
    <lineage>
        <taxon>Bacteria</taxon>
        <taxon>Bacillati</taxon>
        <taxon>Actinomycetota</taxon>
        <taxon>Actinomycetes</taxon>
        <taxon>Kitasatosporales</taxon>
        <taxon>Streptomycetaceae</taxon>
        <taxon>Streptomyces</taxon>
    </lineage>
</organism>
<evidence type="ECO:0000259" key="18">
    <source>
        <dbReference type="SMART" id="SM00331"/>
    </source>
</evidence>
<evidence type="ECO:0000256" key="8">
    <source>
        <dbReference type="ARBA" id="ARBA00022840"/>
    </source>
</evidence>
<evidence type="ECO:0000256" key="7">
    <source>
        <dbReference type="ARBA" id="ARBA00022801"/>
    </source>
</evidence>
<evidence type="ECO:0000256" key="3">
    <source>
        <dbReference type="ARBA" id="ARBA00022679"/>
    </source>
</evidence>
<dbReference type="CDD" id="cd00130">
    <property type="entry name" value="PAS"/>
    <property type="match status" value="1"/>
</dbReference>
<dbReference type="GO" id="GO:0046872">
    <property type="term" value="F:metal ion binding"/>
    <property type="evidence" value="ECO:0007669"/>
    <property type="project" value="UniProtKB-KW"/>
</dbReference>
<name>A0A7W3T3R1_9ACTN</name>
<keyword evidence="5" id="KW-0547">Nucleotide-binding</keyword>
<proteinExistence type="predicted"/>
<dbReference type="InterPro" id="IPR003594">
    <property type="entry name" value="HATPase_dom"/>
</dbReference>
<keyword evidence="6" id="KW-0418">Kinase</keyword>
<dbReference type="SMART" id="SM00065">
    <property type="entry name" value="GAF"/>
    <property type="match status" value="1"/>
</dbReference>
<accession>A0A7W3T3R1</accession>
<dbReference type="Gene3D" id="3.30.450.20">
    <property type="entry name" value="PAS domain"/>
    <property type="match status" value="1"/>
</dbReference>
<dbReference type="Gene3D" id="3.30.450.40">
    <property type="match status" value="1"/>
</dbReference>
<evidence type="ECO:0000256" key="11">
    <source>
        <dbReference type="ARBA" id="ARBA00023211"/>
    </source>
</evidence>
<evidence type="ECO:0000259" key="17">
    <source>
        <dbReference type="SMART" id="SM00065"/>
    </source>
</evidence>
<dbReference type="PANTHER" id="PTHR43156">
    <property type="entry name" value="STAGE II SPORULATION PROTEIN E-RELATED"/>
    <property type="match status" value="1"/>
</dbReference>
<dbReference type="Gene3D" id="3.30.565.10">
    <property type="entry name" value="Histidine kinase-like ATPase, C-terminal domain"/>
    <property type="match status" value="1"/>
</dbReference>
<dbReference type="Gene3D" id="3.60.40.10">
    <property type="entry name" value="PPM-type phosphatase domain"/>
    <property type="match status" value="1"/>
</dbReference>
<dbReference type="EMBL" id="VKHS01000268">
    <property type="protein sequence ID" value="MBB0230367.1"/>
    <property type="molecule type" value="Genomic_DNA"/>
</dbReference>
<dbReference type="PANTHER" id="PTHR43156:SF2">
    <property type="entry name" value="STAGE II SPORULATION PROTEIN E"/>
    <property type="match status" value="1"/>
</dbReference>
<protein>
    <recommendedName>
        <fullName evidence="1">protein-serine/threonine phosphatase</fullName>
        <ecNumber evidence="1">3.1.3.16</ecNumber>
    </recommendedName>
    <alternativeName>
        <fullName evidence="15">Protein-serine/threonine phosphatase</fullName>
    </alternativeName>
    <alternativeName>
        <fullName evidence="14">Serine/threonine-protein kinase</fullName>
    </alternativeName>
</protein>
<evidence type="ECO:0000256" key="1">
    <source>
        <dbReference type="ARBA" id="ARBA00013081"/>
    </source>
</evidence>
<dbReference type="GO" id="GO:0004722">
    <property type="term" value="F:protein serine/threonine phosphatase activity"/>
    <property type="evidence" value="ECO:0007669"/>
    <property type="project" value="UniProtKB-EC"/>
</dbReference>
<dbReference type="GO" id="GO:0005524">
    <property type="term" value="F:ATP binding"/>
    <property type="evidence" value="ECO:0007669"/>
    <property type="project" value="UniProtKB-KW"/>
</dbReference>
<evidence type="ECO:0000256" key="10">
    <source>
        <dbReference type="ARBA" id="ARBA00022912"/>
    </source>
</evidence>
<evidence type="ECO:0000256" key="15">
    <source>
        <dbReference type="ARBA" id="ARBA00081350"/>
    </source>
</evidence>
<dbReference type="SUPFAM" id="SSF55785">
    <property type="entry name" value="PYP-like sensor domain (PAS domain)"/>
    <property type="match status" value="1"/>
</dbReference>
<dbReference type="CDD" id="cd16936">
    <property type="entry name" value="HATPase_RsbW-like"/>
    <property type="match status" value="1"/>
</dbReference>
<keyword evidence="3" id="KW-0808">Transferase</keyword>
<dbReference type="InterPro" id="IPR036457">
    <property type="entry name" value="PPM-type-like_dom_sf"/>
</dbReference>
<keyword evidence="20" id="KW-1185">Reference proteome</keyword>
<evidence type="ECO:0000256" key="13">
    <source>
        <dbReference type="ARBA" id="ARBA00056274"/>
    </source>
</evidence>
<keyword evidence="11" id="KW-0464">Manganese</keyword>
<evidence type="ECO:0000256" key="16">
    <source>
        <dbReference type="SAM" id="MobiDB-lite"/>
    </source>
</evidence>
<evidence type="ECO:0000256" key="5">
    <source>
        <dbReference type="ARBA" id="ARBA00022741"/>
    </source>
</evidence>
<dbReference type="InterPro" id="IPR003018">
    <property type="entry name" value="GAF"/>
</dbReference>
<reference evidence="20" key="1">
    <citation type="submission" date="2019-10" db="EMBL/GenBank/DDBJ databases">
        <title>Streptomyces sp. nov., a novel actinobacterium isolated from alkaline environment.</title>
        <authorList>
            <person name="Golinska P."/>
        </authorList>
    </citation>
    <scope>NUCLEOTIDE SEQUENCE [LARGE SCALE GENOMIC DNA]</scope>
    <source>
        <strain evidence="20">DSM 42108</strain>
    </source>
</reference>
<dbReference type="InterPro" id="IPR000014">
    <property type="entry name" value="PAS"/>
</dbReference>
<dbReference type="InterPro" id="IPR035965">
    <property type="entry name" value="PAS-like_dom_sf"/>
</dbReference>
<dbReference type="InterPro" id="IPR001932">
    <property type="entry name" value="PPM-type_phosphatase-like_dom"/>
</dbReference>
<dbReference type="Pfam" id="PF07228">
    <property type="entry name" value="SpoIIE"/>
    <property type="match status" value="1"/>
</dbReference>
<evidence type="ECO:0000256" key="14">
    <source>
        <dbReference type="ARBA" id="ARBA00075117"/>
    </source>
</evidence>
<dbReference type="InterPro" id="IPR013655">
    <property type="entry name" value="PAS_fold_3"/>
</dbReference>
<dbReference type="SMART" id="SM00331">
    <property type="entry name" value="PP2C_SIG"/>
    <property type="match status" value="1"/>
</dbReference>
<sequence>MDTGRNSGNPGGPAPTRVPPGGSPEPLTVRSPGRAGRFAFAPDTGRLHMDNAALAVFDVSPAEWTGDVNLLLERLLPGDAERLGELIARAVSRGRSGYGAYLRLRGRDGSIRWVHSRGGIRRDRRGRVRWIIGVVRDAGTAPLHPPEAGRADAEPAEMWDRDPETAVGVTEEAVAALARARSVRDVVDLLRVRGGMDRLGVIGLTLGLVEAGRIHVVAEGREGAGPVPELLYTRVDEAFPMSEAVRTHAPLFIVGREEFAARYPRLWSYIASMPMTAAAYLPLVARDRVIGVIGLLYREKQHFTARERNFLVVFAGGIAQSLQSAMLIERDHELAADLQKTMLPRSLPSVRGLRVAARYRPARVGRDVGGDWYDAIPLPGGRLAAVVGDVQGHDTHAAAVMGQLRTVLRAYAAEGHEPGAVVQRASAFLRDLDTDRFATCVYADVDPGTGWLRMVRAGHVQPLVRRADGTWRRLSVAGSLPLGLSTDLARPEHPVVTLELGPGESLLMYTDGLVERPGVDPEEGVELLLDALGAPSSTRDADPGAGDGAPRTDAPLSAPPPGDVEELADRLCESGGDSTDDIALLVLHRDADATSAPARTACLRVPVGDPVALSRARRSAREVALSAGSGTECADAVETVTGELVANALLHTSGAALLSVRVLGSGTPRRRLRVEVEDRSSAPPRRRAAREGAISGRGLLLVDLLADDWGTESRGDGKLVWCEFGCLPEDGSGGTC</sequence>
<evidence type="ECO:0000256" key="4">
    <source>
        <dbReference type="ARBA" id="ARBA00022723"/>
    </source>
</evidence>
<dbReference type="Pfam" id="PF08447">
    <property type="entry name" value="PAS_3"/>
    <property type="match status" value="1"/>
</dbReference>
<evidence type="ECO:0000256" key="2">
    <source>
        <dbReference type="ARBA" id="ARBA00022553"/>
    </source>
</evidence>
<feature type="region of interest" description="Disordered" evidence="16">
    <location>
        <begin position="1"/>
        <end position="35"/>
    </location>
</feature>
<comment type="caution">
    <text evidence="19">The sequence shown here is derived from an EMBL/GenBank/DDBJ whole genome shotgun (WGS) entry which is preliminary data.</text>
</comment>
<keyword evidence="10" id="KW-0904">Protein phosphatase</keyword>
<feature type="domain" description="GAF" evidence="17">
    <location>
        <begin position="178"/>
        <end position="332"/>
    </location>
</feature>
<dbReference type="GO" id="GO:0016301">
    <property type="term" value="F:kinase activity"/>
    <property type="evidence" value="ECO:0007669"/>
    <property type="project" value="UniProtKB-KW"/>
</dbReference>
<dbReference type="InterPro" id="IPR029016">
    <property type="entry name" value="GAF-like_dom_sf"/>
</dbReference>
<dbReference type="SUPFAM" id="SSF81606">
    <property type="entry name" value="PP2C-like"/>
    <property type="match status" value="1"/>
</dbReference>
<feature type="region of interest" description="Disordered" evidence="16">
    <location>
        <begin position="534"/>
        <end position="566"/>
    </location>
</feature>
<dbReference type="AlphaFoldDB" id="A0A7W3T3R1"/>
<evidence type="ECO:0000256" key="12">
    <source>
        <dbReference type="ARBA" id="ARBA00047761"/>
    </source>
</evidence>
<dbReference type="EC" id="3.1.3.16" evidence="1"/>
<comment type="function">
    <text evidence="13">Primarily acts as an independent SigF regulator that is sensitive to the osmosensory signal, mediating the cross talk of PknD with the SigF regulon. Possesses both phosphatase and kinase activities. The kinase domain functions as a classic anti-sigma factor-like kinase to phosphorylate the anti-anti-sigma factor domain at the canonical regulatory site, and the phosphatase domain antagonizes this activity.</text>
</comment>
<feature type="compositionally biased region" description="Pro residues" evidence="16">
    <location>
        <begin position="12"/>
        <end position="23"/>
    </location>
</feature>
<keyword evidence="9" id="KW-0460">Magnesium</keyword>
<keyword evidence="2" id="KW-0597">Phosphoprotein</keyword>
<evidence type="ECO:0000256" key="9">
    <source>
        <dbReference type="ARBA" id="ARBA00022842"/>
    </source>
</evidence>
<evidence type="ECO:0000313" key="20">
    <source>
        <dbReference type="Proteomes" id="UP000530234"/>
    </source>
</evidence>
<dbReference type="SUPFAM" id="SSF55781">
    <property type="entry name" value="GAF domain-like"/>
    <property type="match status" value="1"/>
</dbReference>
<keyword evidence="7" id="KW-0378">Hydrolase</keyword>